<dbReference type="InterPro" id="IPR050065">
    <property type="entry name" value="GlmU-like"/>
</dbReference>
<evidence type="ECO:0000313" key="16">
    <source>
        <dbReference type="Proteomes" id="UP001320972"/>
    </source>
</evidence>
<keyword evidence="7" id="KW-0548">Nucleotidyltransferase</keyword>
<evidence type="ECO:0000313" key="17">
    <source>
        <dbReference type="Proteomes" id="UP001321018"/>
    </source>
</evidence>
<evidence type="ECO:0000313" key="15">
    <source>
        <dbReference type="EMBL" id="MCU4973217.1"/>
    </source>
</evidence>
<dbReference type="CDD" id="cd04181">
    <property type="entry name" value="NTP_transferase"/>
    <property type="match status" value="1"/>
</dbReference>
<protein>
    <recommendedName>
        <fullName evidence="5">Bifunctional protein GlmU</fullName>
        <ecNumber evidence="3">2.3.1.157</ecNumber>
        <ecNumber evidence="4">2.7.7.23</ecNumber>
    </recommendedName>
</protein>
<evidence type="ECO:0000256" key="9">
    <source>
        <dbReference type="ARBA" id="ARBA00023315"/>
    </source>
</evidence>
<evidence type="ECO:0000256" key="1">
    <source>
        <dbReference type="ARBA" id="ARBA00005166"/>
    </source>
</evidence>
<dbReference type="Gene3D" id="3.90.550.10">
    <property type="entry name" value="Spore Coat Polysaccharide Biosynthesis Protein SpsA, Chain A"/>
    <property type="match status" value="1"/>
</dbReference>
<dbReference type="GO" id="GO:0003977">
    <property type="term" value="F:UDP-N-acetylglucosamine diphosphorylase activity"/>
    <property type="evidence" value="ECO:0007669"/>
    <property type="project" value="UniProtKB-EC"/>
</dbReference>
<sequence>MSTRGLTAVVLAAGEGTRLRPLTSNRPKPMLPAATKPILEHVFDQLIDSGITDITVVVGYGRNRVQAHFGPTYRNVPLTYVTQEKQLGTGHALLAAESSVDGPFLVLYGDQLVGSRLIDDVSNTHDASDDAVATLGLVQRSDVAGYGGVILDDETGRVSDLVEDPTDDRNYRLNAGVYIVEQDIFDAIRAAKPRTGEHSFVDGISELLKSGRDVRGVVSDGVWVDATYPWDLLDVSFELFEEGIVDGERSSAISESATIHDSAVIREPVVIDDDCEIGPGAVVGPSVCLGANVTVGSGAVVERSVIDADTRIGQNGTVIGCVTGVGVTVGPGTTIPGGPGDVRVGDRVFEDEDLGALLADRVHDQGGNTYVPGAIVGSDTVVEAGATVRGTVSEGTEVRS</sequence>
<reference evidence="14 16" key="1">
    <citation type="submission" date="2022-09" db="EMBL/GenBank/DDBJ databases">
        <title>Enrichment on poylsaccharides allowed isolation of novel metabolic and taxonomic groups of Haloarchaea.</title>
        <authorList>
            <person name="Sorokin D.Y."/>
            <person name="Elcheninov A.G."/>
            <person name="Khizhniak T.V."/>
            <person name="Kolganova T.V."/>
            <person name="Kublanov I.V."/>
        </authorList>
    </citation>
    <scope>NUCLEOTIDE SEQUENCE</scope>
    <source>
        <strain evidence="15 16">AArc-m2/3/4</strain>
        <strain evidence="14">AArc-xg1-1</strain>
    </source>
</reference>
<dbReference type="PANTHER" id="PTHR43584:SF8">
    <property type="entry name" value="N-ACETYLMURAMATE ALPHA-1-PHOSPHATE URIDYLYLTRANSFERASE"/>
    <property type="match status" value="1"/>
</dbReference>
<dbReference type="EMBL" id="JAOPKB010000005">
    <property type="protein sequence ID" value="MCU4973217.1"/>
    <property type="molecule type" value="Genomic_DNA"/>
</dbReference>
<keyword evidence="16" id="KW-1185">Reference proteome</keyword>
<evidence type="ECO:0000256" key="6">
    <source>
        <dbReference type="ARBA" id="ARBA00022679"/>
    </source>
</evidence>
<dbReference type="Proteomes" id="UP001321018">
    <property type="component" value="Unassembled WGS sequence"/>
</dbReference>
<dbReference type="Pfam" id="PF25087">
    <property type="entry name" value="GMPPB_C"/>
    <property type="match status" value="1"/>
</dbReference>
<dbReference type="RefSeq" id="WP_338003406.1">
    <property type="nucleotide sequence ID" value="NZ_JAOPKA010000004.1"/>
</dbReference>
<comment type="pathway">
    <text evidence="2">Nucleotide-sugar biosynthesis; UDP-N-acetyl-alpha-D-glucosamine biosynthesis; UDP-N-acetyl-alpha-D-glucosamine from N-acetyl-alpha-D-glucosamine 1-phosphate: step 1/1.</text>
</comment>
<feature type="domain" description="Mannose-1-phosphate guanyltransferase C-terminal" evidence="13">
    <location>
        <begin position="266"/>
        <end position="390"/>
    </location>
</feature>
<dbReference type="Pfam" id="PF00483">
    <property type="entry name" value="NTP_transferase"/>
    <property type="match status" value="1"/>
</dbReference>
<comment type="catalytic activity">
    <reaction evidence="10">
        <text>alpha-D-glucosamine 1-phosphate + acetyl-CoA = N-acetyl-alpha-D-glucosamine 1-phosphate + CoA + H(+)</text>
        <dbReference type="Rhea" id="RHEA:13725"/>
        <dbReference type="ChEBI" id="CHEBI:15378"/>
        <dbReference type="ChEBI" id="CHEBI:57287"/>
        <dbReference type="ChEBI" id="CHEBI:57288"/>
        <dbReference type="ChEBI" id="CHEBI:57776"/>
        <dbReference type="ChEBI" id="CHEBI:58516"/>
        <dbReference type="EC" id="2.3.1.157"/>
    </reaction>
</comment>
<evidence type="ECO:0000256" key="3">
    <source>
        <dbReference type="ARBA" id="ARBA00012225"/>
    </source>
</evidence>
<dbReference type="InterPro" id="IPR029044">
    <property type="entry name" value="Nucleotide-diphossugar_trans"/>
</dbReference>
<evidence type="ECO:0000313" key="14">
    <source>
        <dbReference type="EMBL" id="MCU4741570.1"/>
    </source>
</evidence>
<dbReference type="AlphaFoldDB" id="A0AAP2YYC9"/>
<dbReference type="Proteomes" id="UP001320972">
    <property type="component" value="Unassembled WGS sequence"/>
</dbReference>
<comment type="catalytic activity">
    <reaction evidence="11">
        <text>N-acetyl-alpha-D-glucosamine 1-phosphate + UTP + H(+) = UDP-N-acetyl-alpha-D-glucosamine + diphosphate</text>
        <dbReference type="Rhea" id="RHEA:13509"/>
        <dbReference type="ChEBI" id="CHEBI:15378"/>
        <dbReference type="ChEBI" id="CHEBI:33019"/>
        <dbReference type="ChEBI" id="CHEBI:46398"/>
        <dbReference type="ChEBI" id="CHEBI:57705"/>
        <dbReference type="ChEBI" id="CHEBI:57776"/>
        <dbReference type="EC" id="2.7.7.23"/>
    </reaction>
</comment>
<dbReference type="EC" id="2.7.7.23" evidence="4"/>
<name>A0AAP2YYC9_9EURY</name>
<dbReference type="EMBL" id="JAOPKA010000004">
    <property type="protein sequence ID" value="MCU4741570.1"/>
    <property type="molecule type" value="Genomic_DNA"/>
</dbReference>
<dbReference type="GO" id="GO:0019134">
    <property type="term" value="F:glucosamine-1-phosphate N-acetyltransferase activity"/>
    <property type="evidence" value="ECO:0007669"/>
    <property type="project" value="UniProtKB-EC"/>
</dbReference>
<dbReference type="PROSITE" id="PS00101">
    <property type="entry name" value="HEXAPEP_TRANSFERASES"/>
    <property type="match status" value="1"/>
</dbReference>
<evidence type="ECO:0000256" key="2">
    <source>
        <dbReference type="ARBA" id="ARBA00005208"/>
    </source>
</evidence>
<keyword evidence="6" id="KW-0808">Transferase</keyword>
<evidence type="ECO:0000256" key="11">
    <source>
        <dbReference type="ARBA" id="ARBA00048493"/>
    </source>
</evidence>
<evidence type="ECO:0000259" key="12">
    <source>
        <dbReference type="Pfam" id="PF00483"/>
    </source>
</evidence>
<dbReference type="PANTHER" id="PTHR43584">
    <property type="entry name" value="NUCLEOTIDYL TRANSFERASE"/>
    <property type="match status" value="1"/>
</dbReference>
<gene>
    <name evidence="15" type="ORF">OB955_10730</name>
    <name evidence="14" type="ORF">OB960_09165</name>
</gene>
<comment type="pathway">
    <text evidence="1">Nucleotide-sugar biosynthesis; UDP-N-acetyl-alpha-D-glucosamine biosynthesis; N-acetyl-alpha-D-glucosamine 1-phosphate from alpha-D-glucosamine 6-phosphate (route II): step 2/2.</text>
</comment>
<evidence type="ECO:0000256" key="10">
    <source>
        <dbReference type="ARBA" id="ARBA00048247"/>
    </source>
</evidence>
<keyword evidence="9" id="KW-0012">Acyltransferase</keyword>
<proteinExistence type="predicted"/>
<dbReference type="SUPFAM" id="SSF53448">
    <property type="entry name" value="Nucleotide-diphospho-sugar transferases"/>
    <property type="match status" value="1"/>
</dbReference>
<evidence type="ECO:0000259" key="13">
    <source>
        <dbReference type="Pfam" id="PF25087"/>
    </source>
</evidence>
<evidence type="ECO:0000256" key="8">
    <source>
        <dbReference type="ARBA" id="ARBA00023268"/>
    </source>
</evidence>
<dbReference type="InterPro" id="IPR011004">
    <property type="entry name" value="Trimer_LpxA-like_sf"/>
</dbReference>
<accession>A0AAP2YYC9</accession>
<organism evidence="14 17">
    <name type="scientific">Natronoglomus mannanivorans</name>
    <dbReference type="NCBI Taxonomy" id="2979990"/>
    <lineage>
        <taxon>Archaea</taxon>
        <taxon>Methanobacteriati</taxon>
        <taxon>Methanobacteriota</taxon>
        <taxon>Stenosarchaea group</taxon>
        <taxon>Halobacteria</taxon>
        <taxon>Halobacteriales</taxon>
        <taxon>Natrialbaceae</taxon>
        <taxon>Natronoglomus</taxon>
    </lineage>
</organism>
<feature type="domain" description="Nucleotidyl transferase" evidence="12">
    <location>
        <begin position="8"/>
        <end position="236"/>
    </location>
</feature>
<evidence type="ECO:0000256" key="5">
    <source>
        <dbReference type="ARBA" id="ARBA00013414"/>
    </source>
</evidence>
<dbReference type="InterPro" id="IPR018357">
    <property type="entry name" value="Hexapep_transf_CS"/>
</dbReference>
<dbReference type="InterPro" id="IPR056729">
    <property type="entry name" value="GMPPB_C"/>
</dbReference>
<evidence type="ECO:0000256" key="7">
    <source>
        <dbReference type="ARBA" id="ARBA00022695"/>
    </source>
</evidence>
<dbReference type="Gene3D" id="2.160.10.10">
    <property type="entry name" value="Hexapeptide repeat proteins"/>
    <property type="match status" value="1"/>
</dbReference>
<keyword evidence="8" id="KW-0511">Multifunctional enzyme</keyword>
<dbReference type="EC" id="2.3.1.157" evidence="3"/>
<dbReference type="SUPFAM" id="SSF51161">
    <property type="entry name" value="Trimeric LpxA-like enzymes"/>
    <property type="match status" value="1"/>
</dbReference>
<evidence type="ECO:0000256" key="4">
    <source>
        <dbReference type="ARBA" id="ARBA00012457"/>
    </source>
</evidence>
<comment type="caution">
    <text evidence="14">The sequence shown here is derived from an EMBL/GenBank/DDBJ whole genome shotgun (WGS) entry which is preliminary data.</text>
</comment>
<dbReference type="InterPro" id="IPR005835">
    <property type="entry name" value="NTP_transferase_dom"/>
</dbReference>